<evidence type="ECO:0000313" key="3">
    <source>
        <dbReference type="Proteomes" id="UP000326557"/>
    </source>
</evidence>
<dbReference type="AlphaFoldDB" id="A0A5E6ZVN8"/>
<keyword evidence="1" id="KW-1133">Transmembrane helix</keyword>
<name>A0A5E6ZVN8_PSEFL</name>
<keyword evidence="1" id="KW-0472">Membrane</keyword>
<feature type="transmembrane region" description="Helical" evidence="1">
    <location>
        <begin position="22"/>
        <end position="43"/>
    </location>
</feature>
<reference evidence="2 3" key="1">
    <citation type="submission" date="2019-09" db="EMBL/GenBank/DDBJ databases">
        <authorList>
            <person name="Chandra G."/>
            <person name="Truman W A."/>
        </authorList>
    </citation>
    <scope>NUCLEOTIDE SEQUENCE [LARGE SCALE GENOMIC DNA]</scope>
    <source>
        <strain evidence="2">PS704</strain>
    </source>
</reference>
<evidence type="ECO:0000313" key="2">
    <source>
        <dbReference type="EMBL" id="VVN67943.1"/>
    </source>
</evidence>
<dbReference type="EMBL" id="CABVHP010000001">
    <property type="protein sequence ID" value="VVN67943.1"/>
    <property type="molecule type" value="Genomic_DNA"/>
</dbReference>
<protein>
    <submittedName>
        <fullName evidence="2">Uncharacterized protein</fullName>
    </submittedName>
</protein>
<proteinExistence type="predicted"/>
<gene>
    <name evidence="2" type="ORF">PS704_00219</name>
</gene>
<organism evidence="2 3">
    <name type="scientific">Pseudomonas fluorescens</name>
    <dbReference type="NCBI Taxonomy" id="294"/>
    <lineage>
        <taxon>Bacteria</taxon>
        <taxon>Pseudomonadati</taxon>
        <taxon>Pseudomonadota</taxon>
        <taxon>Gammaproteobacteria</taxon>
        <taxon>Pseudomonadales</taxon>
        <taxon>Pseudomonadaceae</taxon>
        <taxon>Pseudomonas</taxon>
    </lineage>
</organism>
<sequence length="60" mass="7244">MKVVFPLFACQSIYFFKKTPRIIYFCFIPSKSMILVIVAFELCRKIKIWLLQNFVKHLKN</sequence>
<accession>A0A5E6ZVN8</accession>
<evidence type="ECO:0000256" key="1">
    <source>
        <dbReference type="SAM" id="Phobius"/>
    </source>
</evidence>
<dbReference type="Proteomes" id="UP000326557">
    <property type="component" value="Unassembled WGS sequence"/>
</dbReference>
<keyword evidence="1" id="KW-0812">Transmembrane</keyword>